<protein>
    <submittedName>
        <fullName evidence="1">Uncharacterized protein</fullName>
    </submittedName>
</protein>
<dbReference type="Proteomes" id="UP000178650">
    <property type="component" value="Unassembled WGS sequence"/>
</dbReference>
<reference evidence="1 2" key="1">
    <citation type="journal article" date="2016" name="Nat. Commun.">
        <title>Thousands of microbial genomes shed light on interconnected biogeochemical processes in an aquifer system.</title>
        <authorList>
            <person name="Anantharaman K."/>
            <person name="Brown C.T."/>
            <person name="Hug L.A."/>
            <person name="Sharon I."/>
            <person name="Castelle C.J."/>
            <person name="Probst A.J."/>
            <person name="Thomas B.C."/>
            <person name="Singh A."/>
            <person name="Wilkins M.J."/>
            <person name="Karaoz U."/>
            <person name="Brodie E.L."/>
            <person name="Williams K.H."/>
            <person name="Hubbard S.S."/>
            <person name="Banfield J.F."/>
        </authorList>
    </citation>
    <scope>NUCLEOTIDE SEQUENCE [LARGE SCALE GENOMIC DNA]</scope>
</reference>
<comment type="caution">
    <text evidence="1">The sequence shown here is derived from an EMBL/GenBank/DDBJ whole genome shotgun (WGS) entry which is preliminary data.</text>
</comment>
<evidence type="ECO:0000313" key="1">
    <source>
        <dbReference type="EMBL" id="OGZ79374.1"/>
    </source>
</evidence>
<sequence>MRSKLPATLQNERAWQKGSEAMNKKALLALAGLLLMQFFGCQSLAPKEKAIPLKVTEAGIAEALAFSSVKTFKFHVDMEVAMK</sequence>
<dbReference type="STRING" id="1802223.A2358_00205"/>
<dbReference type="AlphaFoldDB" id="A0A1G2IWZ3"/>
<name>A0A1G2IWZ3_9BACT</name>
<organism evidence="1 2">
    <name type="scientific">Candidatus Staskawiczbacteria bacterium RIFOXYB1_FULL_37_44</name>
    <dbReference type="NCBI Taxonomy" id="1802223"/>
    <lineage>
        <taxon>Bacteria</taxon>
        <taxon>Candidatus Staskawicziibacteriota</taxon>
    </lineage>
</organism>
<gene>
    <name evidence="1" type="ORF">A2358_00205</name>
</gene>
<dbReference type="EMBL" id="MHPJ01000004">
    <property type="protein sequence ID" value="OGZ79374.1"/>
    <property type="molecule type" value="Genomic_DNA"/>
</dbReference>
<accession>A0A1G2IWZ3</accession>
<evidence type="ECO:0000313" key="2">
    <source>
        <dbReference type="Proteomes" id="UP000178650"/>
    </source>
</evidence>
<proteinExistence type="predicted"/>